<evidence type="ECO:0000256" key="3">
    <source>
        <dbReference type="ARBA" id="ARBA00022679"/>
    </source>
</evidence>
<evidence type="ECO:0000313" key="7">
    <source>
        <dbReference type="Proteomes" id="UP000824007"/>
    </source>
</evidence>
<evidence type="ECO:0000256" key="1">
    <source>
        <dbReference type="ARBA" id="ARBA00009481"/>
    </source>
</evidence>
<evidence type="ECO:0000256" key="2">
    <source>
        <dbReference type="ARBA" id="ARBA00022676"/>
    </source>
</evidence>
<dbReference type="GO" id="GO:0016757">
    <property type="term" value="F:glycosyltransferase activity"/>
    <property type="evidence" value="ECO:0007669"/>
    <property type="project" value="UniProtKB-KW"/>
</dbReference>
<evidence type="ECO:0000259" key="4">
    <source>
        <dbReference type="Pfam" id="PF00534"/>
    </source>
</evidence>
<keyword evidence="2" id="KW-0328">Glycosyltransferase</keyword>
<reference evidence="6" key="1">
    <citation type="journal article" date="2021" name="PeerJ">
        <title>Extensive microbial diversity within the chicken gut microbiome revealed by metagenomics and culture.</title>
        <authorList>
            <person name="Gilroy R."/>
            <person name="Ravi A."/>
            <person name="Getino M."/>
            <person name="Pursley I."/>
            <person name="Horton D.L."/>
            <person name="Alikhan N.F."/>
            <person name="Baker D."/>
            <person name="Gharbi K."/>
            <person name="Hall N."/>
            <person name="Watson M."/>
            <person name="Adriaenssens E.M."/>
            <person name="Foster-Nyarko E."/>
            <person name="Jarju S."/>
            <person name="Secka A."/>
            <person name="Antonio M."/>
            <person name="Oren A."/>
            <person name="Chaudhuri R.R."/>
            <person name="La Ragione R."/>
            <person name="Hildebrand F."/>
            <person name="Pallen M.J."/>
        </authorList>
    </citation>
    <scope>NUCLEOTIDE SEQUENCE</scope>
    <source>
        <strain evidence="6">ChiSxjej3B15-24422</strain>
    </source>
</reference>
<name>A0A9D2C5F3_9FIRM</name>
<dbReference type="InterPro" id="IPR028098">
    <property type="entry name" value="Glyco_trans_4-like_N"/>
</dbReference>
<evidence type="ECO:0000259" key="5">
    <source>
        <dbReference type="Pfam" id="PF13439"/>
    </source>
</evidence>
<dbReference type="Pfam" id="PF13439">
    <property type="entry name" value="Glyco_transf_4"/>
    <property type="match status" value="1"/>
</dbReference>
<dbReference type="SUPFAM" id="SSF53756">
    <property type="entry name" value="UDP-Glycosyltransferase/glycogen phosphorylase"/>
    <property type="match status" value="1"/>
</dbReference>
<dbReference type="Pfam" id="PF00534">
    <property type="entry name" value="Glycos_transf_1"/>
    <property type="match status" value="1"/>
</dbReference>
<sequence>MKKVCMVIPNPMVKGGIAAVINGYRGSRLERDYQIIYVESYADGGKIKKFIKGICGYLHFVKVILVDRPDLVHIHSSFGPSFYRKIPFIYMASWAGLPIINHIHGSEFGKFYTDAGVRKQRLVRKIWGKCTRFIVLSEEWKRIFSVVIPEEKMAVIENFSVAAPAISRGNRKTVLFLGAINEMKGCYDIVDVIAEVKKRIPDVKMIMCGDGEIKGVKGKAAKCGVLDRFEFPGWVRGEKKDQILREADLFFLPSYTEAMPMSILDAMGYGLPIIASNVGGIPRIVRDNGSMCEPGDIRGFSDKITELLENDEKRLQEGQRSREIVEKEYSLEAHIKRIEQQYREVLTK</sequence>
<dbReference type="InterPro" id="IPR001296">
    <property type="entry name" value="Glyco_trans_1"/>
</dbReference>
<evidence type="ECO:0000313" key="6">
    <source>
        <dbReference type="EMBL" id="HIY59303.1"/>
    </source>
</evidence>
<protein>
    <submittedName>
        <fullName evidence="6">Glycosyltransferase family 4 protein</fullName>
    </submittedName>
</protein>
<feature type="domain" description="Glycosyltransferase subfamily 4-like N-terminal" evidence="5">
    <location>
        <begin position="45"/>
        <end position="158"/>
    </location>
</feature>
<keyword evidence="3" id="KW-0808">Transferase</keyword>
<dbReference type="PANTHER" id="PTHR12526">
    <property type="entry name" value="GLYCOSYLTRANSFERASE"/>
    <property type="match status" value="1"/>
</dbReference>
<dbReference type="PANTHER" id="PTHR12526:SF640">
    <property type="entry name" value="COLANIC ACID BIOSYNTHESIS GLYCOSYLTRANSFERASE WCAL-RELATED"/>
    <property type="match status" value="1"/>
</dbReference>
<reference evidence="6" key="2">
    <citation type="submission" date="2021-04" db="EMBL/GenBank/DDBJ databases">
        <authorList>
            <person name="Gilroy R."/>
        </authorList>
    </citation>
    <scope>NUCLEOTIDE SEQUENCE</scope>
    <source>
        <strain evidence="6">ChiSxjej3B15-24422</strain>
    </source>
</reference>
<dbReference type="Gene3D" id="3.40.50.2000">
    <property type="entry name" value="Glycogen Phosphorylase B"/>
    <property type="match status" value="2"/>
</dbReference>
<dbReference type="EMBL" id="DXDD01000014">
    <property type="protein sequence ID" value="HIY59303.1"/>
    <property type="molecule type" value="Genomic_DNA"/>
</dbReference>
<comment type="caution">
    <text evidence="6">The sequence shown here is derived from an EMBL/GenBank/DDBJ whole genome shotgun (WGS) entry which is preliminary data.</text>
</comment>
<accession>A0A9D2C5F3</accession>
<dbReference type="CDD" id="cd03801">
    <property type="entry name" value="GT4_PimA-like"/>
    <property type="match status" value="1"/>
</dbReference>
<feature type="domain" description="Glycosyl transferase family 1" evidence="4">
    <location>
        <begin position="168"/>
        <end position="322"/>
    </location>
</feature>
<comment type="similarity">
    <text evidence="1">Belongs to the glycosyltransferase group 1 family. Glycosyltransferase 4 subfamily.</text>
</comment>
<organism evidence="6 7">
    <name type="scientific">Candidatus Eisenbergiella pullistercoris</name>
    <dbReference type="NCBI Taxonomy" id="2838555"/>
    <lineage>
        <taxon>Bacteria</taxon>
        <taxon>Bacillati</taxon>
        <taxon>Bacillota</taxon>
        <taxon>Clostridia</taxon>
        <taxon>Lachnospirales</taxon>
        <taxon>Lachnospiraceae</taxon>
        <taxon>Eisenbergiella</taxon>
    </lineage>
</organism>
<dbReference type="AlphaFoldDB" id="A0A9D2C5F3"/>
<dbReference type="Proteomes" id="UP000824007">
    <property type="component" value="Unassembled WGS sequence"/>
</dbReference>
<gene>
    <name evidence="6" type="ORF">H9831_01265</name>
</gene>
<proteinExistence type="inferred from homology"/>